<evidence type="ECO:0000256" key="10">
    <source>
        <dbReference type="ARBA" id="ARBA00023186"/>
    </source>
</evidence>
<evidence type="ECO:0000256" key="7">
    <source>
        <dbReference type="ARBA" id="ARBA00022927"/>
    </source>
</evidence>
<dbReference type="Gene3D" id="2.50.20.10">
    <property type="entry name" value="Lipoprotein localisation LolA/LolB/LppX"/>
    <property type="match status" value="1"/>
</dbReference>
<dbReference type="Pfam" id="PF03550">
    <property type="entry name" value="LolB"/>
    <property type="match status" value="1"/>
</dbReference>
<dbReference type="SUPFAM" id="SSF89392">
    <property type="entry name" value="Prokaryotic lipoproteins and lipoprotein localization factors"/>
    <property type="match status" value="1"/>
</dbReference>
<keyword evidence="5" id="KW-0813">Transport</keyword>
<organism evidence="13 14">
    <name type="scientific">Trichlorobacter ammonificans</name>
    <dbReference type="NCBI Taxonomy" id="2916410"/>
    <lineage>
        <taxon>Bacteria</taxon>
        <taxon>Pseudomonadati</taxon>
        <taxon>Thermodesulfobacteriota</taxon>
        <taxon>Desulfuromonadia</taxon>
        <taxon>Geobacterales</taxon>
        <taxon>Geobacteraceae</taxon>
        <taxon>Trichlorobacter</taxon>
    </lineage>
</organism>
<keyword evidence="10" id="KW-0143">Chaperone</keyword>
<evidence type="ECO:0000256" key="11">
    <source>
        <dbReference type="ARBA" id="ARBA00023237"/>
    </source>
</evidence>
<keyword evidence="8" id="KW-0472">Membrane</keyword>
<dbReference type="InterPro" id="IPR004565">
    <property type="entry name" value="OM_lipoprot_LolB"/>
</dbReference>
<keyword evidence="11" id="KW-0998">Cell outer membrane</keyword>
<evidence type="ECO:0000256" key="6">
    <source>
        <dbReference type="ARBA" id="ARBA00022729"/>
    </source>
</evidence>
<dbReference type="EMBL" id="OW150024">
    <property type="protein sequence ID" value="CAH2030671.1"/>
    <property type="molecule type" value="Genomic_DNA"/>
</dbReference>
<gene>
    <name evidence="13" type="ORF">GEAMG1_0858</name>
</gene>
<evidence type="ECO:0000256" key="1">
    <source>
        <dbReference type="ARBA" id="ARBA00004442"/>
    </source>
</evidence>
<name>A0ABM9D8F3_9BACT</name>
<dbReference type="Proteomes" id="UP001295463">
    <property type="component" value="Chromosome"/>
</dbReference>
<keyword evidence="7" id="KW-0653">Protein transport</keyword>
<proteinExistence type="inferred from homology"/>
<keyword evidence="6" id="KW-0732">Signal</keyword>
<protein>
    <recommendedName>
        <fullName evidence="4">Outer-membrane lipoprotein LolB</fullName>
    </recommendedName>
</protein>
<evidence type="ECO:0000256" key="12">
    <source>
        <dbReference type="ARBA" id="ARBA00023288"/>
    </source>
</evidence>
<evidence type="ECO:0000313" key="13">
    <source>
        <dbReference type="EMBL" id="CAH2030671.1"/>
    </source>
</evidence>
<keyword evidence="14" id="KW-1185">Reference proteome</keyword>
<keyword evidence="12 13" id="KW-0449">Lipoprotein</keyword>
<accession>A0ABM9D8F3</accession>
<reference evidence="13 14" key="1">
    <citation type="submission" date="2022-03" db="EMBL/GenBank/DDBJ databases">
        <authorList>
            <person name="Koch H."/>
        </authorList>
    </citation>
    <scope>NUCLEOTIDE SEQUENCE [LARGE SCALE GENOMIC DNA]</scope>
    <source>
        <strain evidence="13 14">G1</strain>
    </source>
</reference>
<comment type="subcellular location">
    <subcellularLocation>
        <location evidence="1">Cell outer membrane</location>
    </subcellularLocation>
</comment>
<evidence type="ECO:0000256" key="8">
    <source>
        <dbReference type="ARBA" id="ARBA00023136"/>
    </source>
</evidence>
<comment type="subunit">
    <text evidence="3">Monomer.</text>
</comment>
<dbReference type="InterPro" id="IPR029046">
    <property type="entry name" value="LolA/LolB/LppX"/>
</dbReference>
<comment type="similarity">
    <text evidence="2">Belongs to the LolB family.</text>
</comment>
<keyword evidence="9" id="KW-0564">Palmitate</keyword>
<evidence type="ECO:0000256" key="3">
    <source>
        <dbReference type="ARBA" id="ARBA00011245"/>
    </source>
</evidence>
<evidence type="ECO:0000256" key="4">
    <source>
        <dbReference type="ARBA" id="ARBA00016202"/>
    </source>
</evidence>
<evidence type="ECO:0000256" key="9">
    <source>
        <dbReference type="ARBA" id="ARBA00023139"/>
    </source>
</evidence>
<sequence length="249" mass="27168">MTGTGGSLEGRNGNLFLLGCMLFLMALVSACSTARPVDTDLTGLRPDALLSTLSANVEVSYRNGDTSGTVRGLMIYRRPDRFRVVLLSPFGSTLMEAALAGEELTLLYPSQQTAFRGNVGQLPLRTGLEAWKLLPWIFDLRQPREGSDSGSVVQHQPQPQEETVRLNGGLVVEKRRTGGELVRYAGYRNVGGVALAMEYEITTADGSWVKLRLDEPEVNGELADQAFSVTLQGVRILPLSLLRGEEQKN</sequence>
<evidence type="ECO:0000256" key="2">
    <source>
        <dbReference type="ARBA" id="ARBA00009696"/>
    </source>
</evidence>
<evidence type="ECO:0000256" key="5">
    <source>
        <dbReference type="ARBA" id="ARBA00022448"/>
    </source>
</evidence>
<evidence type="ECO:0000313" key="14">
    <source>
        <dbReference type="Proteomes" id="UP001295463"/>
    </source>
</evidence>